<evidence type="ECO:0000313" key="7">
    <source>
        <dbReference type="EMBL" id="KAK8869945.1"/>
    </source>
</evidence>
<reference evidence="7 8" key="1">
    <citation type="journal article" date="2024" name="bioRxiv">
        <title>Comparative genomics of Cryptococcus and Kwoniella reveals pathogenesis evolution and contrasting karyotype dynamics via intercentromeric recombination or chromosome fusion.</title>
        <authorList>
            <person name="Coelho M.A."/>
            <person name="David-Palma M."/>
            <person name="Shea T."/>
            <person name="Bowers K."/>
            <person name="McGinley-Smith S."/>
            <person name="Mohammad A.W."/>
            <person name="Gnirke A."/>
            <person name="Yurkov A.M."/>
            <person name="Nowrousian M."/>
            <person name="Sun S."/>
            <person name="Cuomo C.A."/>
            <person name="Heitman J."/>
        </authorList>
    </citation>
    <scope>NUCLEOTIDE SEQUENCE [LARGE SCALE GENOMIC DNA]</scope>
    <source>
        <strain evidence="7 8">CBS 13917</strain>
    </source>
</reference>
<keyword evidence="4" id="KW-0804">Transcription</keyword>
<dbReference type="GO" id="GO:0005730">
    <property type="term" value="C:nucleolus"/>
    <property type="evidence" value="ECO:0007669"/>
    <property type="project" value="UniProtKB-SubCell"/>
</dbReference>
<evidence type="ECO:0000256" key="3">
    <source>
        <dbReference type="ARBA" id="ARBA00022478"/>
    </source>
</evidence>
<proteinExistence type="inferred from homology"/>
<dbReference type="GO" id="GO:0006351">
    <property type="term" value="P:DNA-templated transcription"/>
    <property type="evidence" value="ECO:0007669"/>
    <property type="project" value="InterPro"/>
</dbReference>
<feature type="region of interest" description="Disordered" evidence="6">
    <location>
        <begin position="1"/>
        <end position="21"/>
    </location>
</feature>
<dbReference type="AlphaFoldDB" id="A0AAW0Z6Y2"/>
<keyword evidence="5" id="KW-0539">Nucleus</keyword>
<dbReference type="GO" id="GO:0000428">
    <property type="term" value="C:DNA-directed RNA polymerase complex"/>
    <property type="evidence" value="ECO:0007669"/>
    <property type="project" value="UniProtKB-KW"/>
</dbReference>
<dbReference type="Pfam" id="PF06870">
    <property type="entry name" value="RNA_pol_I_A49"/>
    <property type="match status" value="1"/>
</dbReference>
<comment type="subcellular location">
    <subcellularLocation>
        <location evidence="1">Nucleus</location>
        <location evidence="1">Nucleolus</location>
    </subcellularLocation>
</comment>
<gene>
    <name evidence="7" type="ORF">IAR55_000513</name>
</gene>
<evidence type="ECO:0000256" key="5">
    <source>
        <dbReference type="ARBA" id="ARBA00023242"/>
    </source>
</evidence>
<comment type="similarity">
    <text evidence="2">Belongs to the eukaryotic RPA49/POLR1E RNA polymerase subunit family.</text>
</comment>
<keyword evidence="3" id="KW-0240">DNA-directed RNA polymerase</keyword>
<dbReference type="EMBL" id="JBCAWK010000001">
    <property type="protein sequence ID" value="KAK8869945.1"/>
    <property type="molecule type" value="Genomic_DNA"/>
</dbReference>
<dbReference type="KEGG" id="kne:92177773"/>
<accession>A0AAW0Z6Y2</accession>
<organism evidence="7 8">
    <name type="scientific">Kwoniella newhampshirensis</name>
    <dbReference type="NCBI Taxonomy" id="1651941"/>
    <lineage>
        <taxon>Eukaryota</taxon>
        <taxon>Fungi</taxon>
        <taxon>Dikarya</taxon>
        <taxon>Basidiomycota</taxon>
        <taxon>Agaricomycotina</taxon>
        <taxon>Tremellomycetes</taxon>
        <taxon>Tremellales</taxon>
        <taxon>Cryptococcaceae</taxon>
        <taxon>Kwoniella</taxon>
    </lineage>
</organism>
<sequence length="432" mass="47542">MASTSQPPKKTNKRKSAAADLATDVQVVVEEASSSAGPAFVNFPSVRPAKSTPFTMYSREAASSSALTKQYTMIAGETEDVEFSSHNRDQRLDAEGSDCQYLPAIYDPSTQTLHVHPSAPLYLLSHSVKRLKTAGLSQAPVADQRALYKAKRNDLGEAFGTRKAKVQIRAEERNKVDVGAMEGVRGHLMESIGEMAVDEGPEKPSEVIPTPNITTSDVTAVYPRDSIIPASEWTAIDVSHLLEAKDDKARVGLLPFRRSLWLQDKCRVIAHLKDKSLRRTQMRFLYYLSCLLAFHDFAPRLSKTPSSELSAKFPGVPRQLIDGLITRFSETAGKKHTVTEKTRTKLLAWICLLYLLLDGYAVEIGKVAKDLKMEPAKVTTIYRSLGCSVNLATPAEREKQGLSMAEASAARKAILVAPVTFPKTKKRGPVKR</sequence>
<evidence type="ECO:0000256" key="1">
    <source>
        <dbReference type="ARBA" id="ARBA00004604"/>
    </source>
</evidence>
<dbReference type="InterPro" id="IPR009668">
    <property type="entry name" value="RNA_pol-assoc_fac_A49-like"/>
</dbReference>
<dbReference type="PANTHER" id="PTHR14440">
    <property type="entry name" value="DNA-DIRECTED RNA POLYMERASE I SUBUNIT RPA49"/>
    <property type="match status" value="1"/>
</dbReference>
<evidence type="ECO:0000256" key="2">
    <source>
        <dbReference type="ARBA" id="ARBA00009430"/>
    </source>
</evidence>
<comment type="caution">
    <text evidence="7">The sequence shown here is derived from an EMBL/GenBank/DDBJ whole genome shotgun (WGS) entry which is preliminary data.</text>
</comment>
<dbReference type="RefSeq" id="XP_066806191.1">
    <property type="nucleotide sequence ID" value="XM_066943649.1"/>
</dbReference>
<protein>
    <recommendedName>
        <fullName evidence="9">DNA-directed RNA polymerase I subunit RPA49</fullName>
    </recommendedName>
</protein>
<evidence type="ECO:0000313" key="8">
    <source>
        <dbReference type="Proteomes" id="UP001388673"/>
    </source>
</evidence>
<keyword evidence="8" id="KW-1185">Reference proteome</keyword>
<dbReference type="GO" id="GO:0003677">
    <property type="term" value="F:DNA binding"/>
    <property type="evidence" value="ECO:0007669"/>
    <property type="project" value="InterPro"/>
</dbReference>
<evidence type="ECO:0000256" key="6">
    <source>
        <dbReference type="SAM" id="MobiDB-lite"/>
    </source>
</evidence>
<dbReference type="GeneID" id="92177773"/>
<evidence type="ECO:0008006" key="9">
    <source>
        <dbReference type="Google" id="ProtNLM"/>
    </source>
</evidence>
<dbReference type="Proteomes" id="UP001388673">
    <property type="component" value="Unassembled WGS sequence"/>
</dbReference>
<evidence type="ECO:0000256" key="4">
    <source>
        <dbReference type="ARBA" id="ARBA00023163"/>
    </source>
</evidence>
<name>A0AAW0Z6Y2_9TREE</name>